<feature type="transmembrane region" description="Helical" evidence="1">
    <location>
        <begin position="180"/>
        <end position="204"/>
    </location>
</feature>
<evidence type="ECO:0008006" key="4">
    <source>
        <dbReference type="Google" id="ProtNLM"/>
    </source>
</evidence>
<evidence type="ECO:0000256" key="1">
    <source>
        <dbReference type="SAM" id="Phobius"/>
    </source>
</evidence>
<protein>
    <recommendedName>
        <fullName evidence="4">Integral membrane protein</fullName>
    </recommendedName>
</protein>
<evidence type="ECO:0000313" key="3">
    <source>
        <dbReference type="Proteomes" id="UP001250181"/>
    </source>
</evidence>
<feature type="transmembrane region" description="Helical" evidence="1">
    <location>
        <begin position="71"/>
        <end position="89"/>
    </location>
</feature>
<keyword evidence="3" id="KW-1185">Reference proteome</keyword>
<feature type="transmembrane region" description="Helical" evidence="1">
    <location>
        <begin position="95"/>
        <end position="113"/>
    </location>
</feature>
<gene>
    <name evidence="2" type="ORF">RND61_09730</name>
</gene>
<dbReference type="Proteomes" id="UP001250181">
    <property type="component" value="Unassembled WGS sequence"/>
</dbReference>
<name>A0ABU3QHW8_9ACTN</name>
<sequence>MTHVHHPVCARCGEHRYGRRYEFRIGVPKAMTNMMGNPYQNTMIRYEVLGTESAFLCDRCACRHVSVRGPLPLLACLAIEAVLFAGLPFRDVQLPQPVLLILVLVLLALSSYASRETWRALKLICVNWREGWELAWTLVSSVLLVIAHLVGPVMMGFIVGDLDEPGQHSVLDKYPATARGATFAAVVFGGTASLHLLLLATCWFGRRDSLERLAWKHRRNTLRRTWPGLRGFSSVEYKALTLSGTGTDDRP</sequence>
<keyword evidence="1" id="KW-1133">Transmembrane helix</keyword>
<evidence type="ECO:0000313" key="2">
    <source>
        <dbReference type="EMBL" id="MDT9682350.1"/>
    </source>
</evidence>
<proteinExistence type="predicted"/>
<dbReference type="RefSeq" id="WP_315877436.1">
    <property type="nucleotide sequence ID" value="NZ_JAWCTQ010000009.1"/>
</dbReference>
<dbReference type="EMBL" id="JAWCTQ010000009">
    <property type="protein sequence ID" value="MDT9682350.1"/>
    <property type="molecule type" value="Genomic_DNA"/>
</dbReference>
<keyword evidence="1" id="KW-0812">Transmembrane</keyword>
<reference evidence="2 3" key="1">
    <citation type="submission" date="2023-09" db="EMBL/GenBank/DDBJ databases">
        <title>Streptomyces sp. nov.: A antagonism against Alternaria gaisen Producing Streptochlin, Isolated from Tamarix root soil.</title>
        <authorList>
            <person name="Chen Y."/>
        </authorList>
    </citation>
    <scope>NUCLEOTIDE SEQUENCE [LARGE SCALE GENOMIC DNA]</scope>
    <source>
        <strain evidence="2 3">TRM76323</strain>
    </source>
</reference>
<feature type="transmembrane region" description="Helical" evidence="1">
    <location>
        <begin position="134"/>
        <end position="160"/>
    </location>
</feature>
<keyword evidence="1" id="KW-0472">Membrane</keyword>
<comment type="caution">
    <text evidence="2">The sequence shown here is derived from an EMBL/GenBank/DDBJ whole genome shotgun (WGS) entry which is preliminary data.</text>
</comment>
<organism evidence="2 3">
    <name type="scientific">Streptomyces tamarix</name>
    <dbReference type="NCBI Taxonomy" id="3078565"/>
    <lineage>
        <taxon>Bacteria</taxon>
        <taxon>Bacillati</taxon>
        <taxon>Actinomycetota</taxon>
        <taxon>Actinomycetes</taxon>
        <taxon>Kitasatosporales</taxon>
        <taxon>Streptomycetaceae</taxon>
        <taxon>Streptomyces</taxon>
    </lineage>
</organism>
<accession>A0ABU3QHW8</accession>